<keyword evidence="4" id="KW-0238">DNA-binding</keyword>
<dbReference type="GO" id="GO:0005664">
    <property type="term" value="C:nuclear origin of replication recognition complex"/>
    <property type="evidence" value="ECO:0007669"/>
    <property type="project" value="InterPro"/>
</dbReference>
<organism evidence="8 9">
    <name type="scientific">Coniochaeta pulveracea</name>
    <dbReference type="NCBI Taxonomy" id="177199"/>
    <lineage>
        <taxon>Eukaryota</taxon>
        <taxon>Fungi</taxon>
        <taxon>Dikarya</taxon>
        <taxon>Ascomycota</taxon>
        <taxon>Pezizomycotina</taxon>
        <taxon>Sordariomycetes</taxon>
        <taxon>Sordariomycetidae</taxon>
        <taxon>Coniochaetales</taxon>
        <taxon>Coniochaetaceae</taxon>
        <taxon>Coniochaeta</taxon>
    </lineage>
</organism>
<dbReference type="CDD" id="cd20704">
    <property type="entry name" value="Orc3"/>
    <property type="match status" value="2"/>
</dbReference>
<evidence type="ECO:0000256" key="1">
    <source>
        <dbReference type="ARBA" id="ARBA00004123"/>
    </source>
</evidence>
<feature type="domain" description="Origin recognition complex subunit 3 winged helix C-terminal" evidence="7">
    <location>
        <begin position="397"/>
        <end position="506"/>
    </location>
</feature>
<dbReference type="InterPro" id="IPR040855">
    <property type="entry name" value="ORC_WH_C"/>
</dbReference>
<comment type="subcellular location">
    <subcellularLocation>
        <location evidence="1">Nucleus</location>
    </subcellularLocation>
</comment>
<keyword evidence="3" id="KW-0235">DNA replication</keyword>
<evidence type="ECO:0000256" key="5">
    <source>
        <dbReference type="ARBA" id="ARBA00023242"/>
    </source>
</evidence>
<dbReference type="GO" id="GO:0031261">
    <property type="term" value="C:DNA replication preinitiation complex"/>
    <property type="evidence" value="ECO:0007669"/>
    <property type="project" value="TreeGrafter"/>
</dbReference>
<dbReference type="PANTHER" id="PTHR12748:SF0">
    <property type="entry name" value="ORIGIN RECOGNITION COMPLEX SUBUNIT 3"/>
    <property type="match status" value="1"/>
</dbReference>
<sequence>CLKERKGERRVFVAVQDTEAFDSALLSDLVQLMYSWRDRLRFTLLFGIATSVELFQARLLKSTAQCLYGRQFDVVQAREVLESVFKAGVAHEGVALRLGPGLLRSLIERQQEQVVGVQGFIASLKYAYMCHFYANPLSALLEGDKKGTTTQAEQFEALRMLDSFKMHVEAQVDAGRLAYVKGLLDNDAVLEERLIAELARRRQFVLSLLRSLHLLKSTGLEPGNFIDLYTTALTQGIDLTVEGPSFLDTIRRLQPERILSIITKTLDSIRNGDFELGLEGWADEAANMVASLMQVGEEVTSLLARSKKEGNSLRSKYSAHSRVLRTTVVAQKVQLSQDTAKLTSEDKAFTDAIDQLVDLLTEAIHCGPLDTQVFQEIWVYDSKSPNRDVFIPRPGTSIERALSRPHDYLACACCTAADGEIAGTLPATAILYHLYVEAGALVNVADLWSAFYAIVGGEEDDEGEGKEGLGEREALVRFYQALAELKTMGFVKQSKKKADHIAKLKWL</sequence>
<keyword evidence="5" id="KW-0539">Nucleus</keyword>
<dbReference type="Pfam" id="PF07034">
    <property type="entry name" value="ORC3_N"/>
    <property type="match status" value="1"/>
</dbReference>
<feature type="domain" description="Origin recognition complex subunit 3 N-terminal" evidence="6">
    <location>
        <begin position="9"/>
        <end position="140"/>
    </location>
</feature>
<evidence type="ECO:0000313" key="9">
    <source>
        <dbReference type="Proteomes" id="UP000275385"/>
    </source>
</evidence>
<evidence type="ECO:0000259" key="7">
    <source>
        <dbReference type="Pfam" id="PF18137"/>
    </source>
</evidence>
<dbReference type="EMBL" id="QVQW01000016">
    <property type="protein sequence ID" value="RKU46036.1"/>
    <property type="molecule type" value="Genomic_DNA"/>
</dbReference>
<dbReference type="AlphaFoldDB" id="A0A420YDS3"/>
<dbReference type="InterPro" id="IPR045667">
    <property type="entry name" value="ORC3_N"/>
</dbReference>
<dbReference type="InterPro" id="IPR020795">
    <property type="entry name" value="ORC3"/>
</dbReference>
<dbReference type="Pfam" id="PF18137">
    <property type="entry name" value="WHD_ORC"/>
    <property type="match status" value="1"/>
</dbReference>
<dbReference type="OrthoDB" id="10265211at2759"/>
<evidence type="ECO:0000256" key="4">
    <source>
        <dbReference type="ARBA" id="ARBA00023125"/>
    </source>
</evidence>
<comment type="similarity">
    <text evidence="2">Belongs to the ORC3 family.</text>
</comment>
<feature type="non-terminal residue" evidence="8">
    <location>
        <position position="1"/>
    </location>
</feature>
<accession>A0A420YDS3</accession>
<dbReference type="PANTHER" id="PTHR12748">
    <property type="entry name" value="ORIGIN RECOGNITION COMPLEX SUBUNIT 3"/>
    <property type="match status" value="1"/>
</dbReference>
<evidence type="ECO:0000256" key="3">
    <source>
        <dbReference type="ARBA" id="ARBA00022705"/>
    </source>
</evidence>
<evidence type="ECO:0000313" key="8">
    <source>
        <dbReference type="EMBL" id="RKU46036.1"/>
    </source>
</evidence>
<evidence type="ECO:0000259" key="6">
    <source>
        <dbReference type="Pfam" id="PF07034"/>
    </source>
</evidence>
<dbReference type="GO" id="GO:0003688">
    <property type="term" value="F:DNA replication origin binding"/>
    <property type="evidence" value="ECO:0007669"/>
    <property type="project" value="TreeGrafter"/>
</dbReference>
<reference evidence="8 9" key="1">
    <citation type="submission" date="2018-08" db="EMBL/GenBank/DDBJ databases">
        <title>Draft genome of the lignicolous fungus Coniochaeta pulveracea.</title>
        <authorList>
            <person name="Borstlap C.J."/>
            <person name="De Witt R.N."/>
            <person name="Botha A."/>
            <person name="Volschenk H."/>
        </authorList>
    </citation>
    <scope>NUCLEOTIDE SEQUENCE [LARGE SCALE GENOMIC DNA]</scope>
    <source>
        <strain evidence="8 9">CAB683</strain>
    </source>
</reference>
<gene>
    <name evidence="8" type="ORF">DL546_000004</name>
</gene>
<dbReference type="GO" id="GO:0006270">
    <property type="term" value="P:DNA replication initiation"/>
    <property type="evidence" value="ECO:0007669"/>
    <property type="project" value="TreeGrafter"/>
</dbReference>
<dbReference type="GO" id="GO:0005656">
    <property type="term" value="C:nuclear pre-replicative complex"/>
    <property type="evidence" value="ECO:0007669"/>
    <property type="project" value="TreeGrafter"/>
</dbReference>
<dbReference type="STRING" id="177199.A0A420YDS3"/>
<keyword evidence="9" id="KW-1185">Reference proteome</keyword>
<name>A0A420YDS3_9PEZI</name>
<evidence type="ECO:0000256" key="2">
    <source>
        <dbReference type="ARBA" id="ARBA00010977"/>
    </source>
</evidence>
<proteinExistence type="inferred from homology"/>
<comment type="caution">
    <text evidence="8">The sequence shown here is derived from an EMBL/GenBank/DDBJ whole genome shotgun (WGS) entry which is preliminary data.</text>
</comment>
<dbReference type="Proteomes" id="UP000275385">
    <property type="component" value="Unassembled WGS sequence"/>
</dbReference>
<protein>
    <submittedName>
        <fullName evidence="8">Uncharacterized protein</fullName>
    </submittedName>
</protein>